<reference evidence="1 2" key="1">
    <citation type="submission" date="2021-06" db="EMBL/GenBank/DDBJ databases">
        <title>New haloarchaea isolates fom saline soil.</title>
        <authorList>
            <person name="Duran-Viseras A."/>
            <person name="Sanchez-Porro C.S."/>
            <person name="Ventosa A."/>
        </authorList>
    </citation>
    <scope>NUCLEOTIDE SEQUENCE [LARGE SCALE GENOMIC DNA]</scope>
    <source>
        <strain evidence="1 2">JCM 183640</strain>
    </source>
</reference>
<accession>A0A8J7YB99</accession>
<name>A0A8J7YB99_9EURY</name>
<keyword evidence="2" id="KW-1185">Reference proteome</keyword>
<gene>
    <name evidence="1" type="ORF">KTS45_13820</name>
</gene>
<organism evidence="1 2">
    <name type="scientific">Haloarcula limicola</name>
    <dbReference type="NCBI Taxonomy" id="1429915"/>
    <lineage>
        <taxon>Archaea</taxon>
        <taxon>Methanobacteriati</taxon>
        <taxon>Methanobacteriota</taxon>
        <taxon>Stenosarchaea group</taxon>
        <taxon>Halobacteria</taxon>
        <taxon>Halobacteriales</taxon>
        <taxon>Haloarculaceae</taxon>
        <taxon>Haloarcula</taxon>
    </lineage>
</organism>
<dbReference type="EMBL" id="JAHQXF010000002">
    <property type="protein sequence ID" value="MBV0925278.1"/>
    <property type="molecule type" value="Genomic_DNA"/>
</dbReference>
<dbReference type="OrthoDB" id="9023at2157"/>
<evidence type="ECO:0000313" key="1">
    <source>
        <dbReference type="EMBL" id="MBV0925278.1"/>
    </source>
</evidence>
<evidence type="ECO:0000313" key="2">
    <source>
        <dbReference type="Proteomes" id="UP000766550"/>
    </source>
</evidence>
<dbReference type="Pfam" id="PF06348">
    <property type="entry name" value="DUF1059"/>
    <property type="match status" value="1"/>
</dbReference>
<comment type="caution">
    <text evidence="1">The sequence shown here is derived from an EMBL/GenBank/DDBJ whole genome shotgun (WGS) entry which is preliminary data.</text>
</comment>
<dbReference type="InterPro" id="IPR009409">
    <property type="entry name" value="DUF1059"/>
</dbReference>
<proteinExistence type="predicted"/>
<dbReference type="Proteomes" id="UP000766550">
    <property type="component" value="Unassembled WGS sequence"/>
</dbReference>
<dbReference type="AlphaFoldDB" id="A0A8J7YB99"/>
<sequence length="52" mass="6136">MTERIACREAGFDCDFTIESENEAELVDFVRIHARSTHDKDISENEIREMFQ</sequence>
<protein>
    <submittedName>
        <fullName evidence="1">DUF1059 domain-containing protein</fullName>
    </submittedName>
</protein>
<dbReference type="RefSeq" id="WP_162318113.1">
    <property type="nucleotide sequence ID" value="NZ_JAHQXF010000002.1"/>
</dbReference>